<dbReference type="Gene3D" id="3.30.450.40">
    <property type="match status" value="1"/>
</dbReference>
<dbReference type="InterPro" id="IPR050707">
    <property type="entry name" value="HTH_MetabolicPath_Reg"/>
</dbReference>
<dbReference type="PANTHER" id="PTHR30136:SF35">
    <property type="entry name" value="HTH-TYPE TRANSCRIPTIONAL REGULATOR RV1719"/>
    <property type="match status" value="1"/>
</dbReference>
<dbReference type="SUPFAM" id="SSF46785">
    <property type="entry name" value="Winged helix' DNA-binding domain"/>
    <property type="match status" value="1"/>
</dbReference>
<evidence type="ECO:0000313" key="6">
    <source>
        <dbReference type="EMBL" id="KHO27103.1"/>
    </source>
</evidence>
<gene>
    <name evidence="6" type="ORF">QQ44_06170</name>
</gene>
<dbReference type="Pfam" id="PF01614">
    <property type="entry name" value="IclR_C"/>
    <property type="match status" value="1"/>
</dbReference>
<proteinExistence type="predicted"/>
<dbReference type="Pfam" id="PF09339">
    <property type="entry name" value="HTH_IclR"/>
    <property type="match status" value="1"/>
</dbReference>
<dbReference type="SMART" id="SM00346">
    <property type="entry name" value="HTH_ICLR"/>
    <property type="match status" value="1"/>
</dbReference>
<evidence type="ECO:0008006" key="8">
    <source>
        <dbReference type="Google" id="ProtNLM"/>
    </source>
</evidence>
<dbReference type="PROSITE" id="PS51078">
    <property type="entry name" value="ICLR_ED"/>
    <property type="match status" value="1"/>
</dbReference>
<evidence type="ECO:0000259" key="4">
    <source>
        <dbReference type="PROSITE" id="PS51077"/>
    </source>
</evidence>
<dbReference type="InterPro" id="IPR005471">
    <property type="entry name" value="Tscrpt_reg_IclR_N"/>
</dbReference>
<dbReference type="InterPro" id="IPR014757">
    <property type="entry name" value="Tscrpt_reg_IclR_C"/>
</dbReference>
<feature type="domain" description="IclR-ED" evidence="5">
    <location>
        <begin position="70"/>
        <end position="259"/>
    </location>
</feature>
<sequence>MVGTIDDDHTMVGRVLAVIEAVAESGPNTNLGQLATITGLPKATALRIANTLVRRGLLGRSVYGYMLGPELSRFGETASLHQDFDRYLPVLEELHAAHGGVVWLTAGHELVNVQPIIVVCDNGLSVAQVGGPAPGSAAMLLNTAGGHLVLAHQPHLLERMARNGMAPSTSHSLRDVTQLYASVHRARQEGVAVESEQSSPGWSCAAALLPSTTDKCALIGITIPAGRANTREKLRAVLRAFDAIVADAGPLNQSRTLGGRH</sequence>
<evidence type="ECO:0000313" key="7">
    <source>
        <dbReference type="Proteomes" id="UP000031004"/>
    </source>
</evidence>
<keyword evidence="3" id="KW-0804">Transcription</keyword>
<dbReference type="RefSeq" id="WP_039317225.1">
    <property type="nucleotide sequence ID" value="NZ_JACKSA010000447.1"/>
</dbReference>
<name>A0ABR4YZP8_9MYCO</name>
<dbReference type="SUPFAM" id="SSF55781">
    <property type="entry name" value="GAF domain-like"/>
    <property type="match status" value="1"/>
</dbReference>
<organism evidence="6 7">
    <name type="scientific">Mycolicibacterium setense</name>
    <dbReference type="NCBI Taxonomy" id="431269"/>
    <lineage>
        <taxon>Bacteria</taxon>
        <taxon>Bacillati</taxon>
        <taxon>Actinomycetota</taxon>
        <taxon>Actinomycetes</taxon>
        <taxon>Mycobacteriales</taxon>
        <taxon>Mycobacteriaceae</taxon>
        <taxon>Mycolicibacterium</taxon>
    </lineage>
</organism>
<dbReference type="EMBL" id="JTLZ01000004">
    <property type="protein sequence ID" value="KHO27103.1"/>
    <property type="molecule type" value="Genomic_DNA"/>
</dbReference>
<dbReference type="PROSITE" id="PS51077">
    <property type="entry name" value="HTH_ICLR"/>
    <property type="match status" value="1"/>
</dbReference>
<dbReference type="InterPro" id="IPR036390">
    <property type="entry name" value="WH_DNA-bd_sf"/>
</dbReference>
<accession>A0ABR4YZP8</accession>
<dbReference type="InterPro" id="IPR029016">
    <property type="entry name" value="GAF-like_dom_sf"/>
</dbReference>
<evidence type="ECO:0000259" key="5">
    <source>
        <dbReference type="PROSITE" id="PS51078"/>
    </source>
</evidence>
<dbReference type="Gene3D" id="1.10.10.10">
    <property type="entry name" value="Winged helix-like DNA-binding domain superfamily/Winged helix DNA-binding domain"/>
    <property type="match status" value="1"/>
</dbReference>
<keyword evidence="7" id="KW-1185">Reference proteome</keyword>
<keyword evidence="1" id="KW-0805">Transcription regulation</keyword>
<protein>
    <recommendedName>
        <fullName evidence="8">IclR family transcriptional regulator</fullName>
    </recommendedName>
</protein>
<evidence type="ECO:0000256" key="3">
    <source>
        <dbReference type="ARBA" id="ARBA00023163"/>
    </source>
</evidence>
<evidence type="ECO:0000256" key="1">
    <source>
        <dbReference type="ARBA" id="ARBA00023015"/>
    </source>
</evidence>
<keyword evidence="2" id="KW-0238">DNA-binding</keyword>
<evidence type="ECO:0000256" key="2">
    <source>
        <dbReference type="ARBA" id="ARBA00023125"/>
    </source>
</evidence>
<dbReference type="InterPro" id="IPR036388">
    <property type="entry name" value="WH-like_DNA-bd_sf"/>
</dbReference>
<dbReference type="Proteomes" id="UP000031004">
    <property type="component" value="Unassembled WGS sequence"/>
</dbReference>
<feature type="domain" description="HTH iclR-type" evidence="4">
    <location>
        <begin position="9"/>
        <end position="69"/>
    </location>
</feature>
<reference evidence="6 7" key="1">
    <citation type="submission" date="2014-11" db="EMBL/GenBank/DDBJ databases">
        <title>Mycobacterium setense Manresensis Genome.</title>
        <authorList>
            <person name="Rech G."/>
            <person name="Sumoy L."/>
        </authorList>
    </citation>
    <scope>NUCLEOTIDE SEQUENCE [LARGE SCALE GENOMIC DNA]</scope>
    <source>
        <strain evidence="6 7">Manresensis</strain>
    </source>
</reference>
<comment type="caution">
    <text evidence="6">The sequence shown here is derived from an EMBL/GenBank/DDBJ whole genome shotgun (WGS) entry which is preliminary data.</text>
</comment>
<dbReference type="PANTHER" id="PTHR30136">
    <property type="entry name" value="HELIX-TURN-HELIX TRANSCRIPTIONAL REGULATOR, ICLR FAMILY"/>
    <property type="match status" value="1"/>
</dbReference>